<feature type="domain" description="SpoVT-AbrB" evidence="1">
    <location>
        <begin position="17"/>
        <end position="60"/>
    </location>
</feature>
<proteinExistence type="predicted"/>
<evidence type="ECO:0000313" key="4">
    <source>
        <dbReference type="Proteomes" id="UP000199398"/>
    </source>
</evidence>
<dbReference type="EMBL" id="RBXX01000002">
    <property type="protein sequence ID" value="RKT85915.1"/>
    <property type="molecule type" value="Genomic_DNA"/>
</dbReference>
<organism evidence="3 4">
    <name type="scientific">Saccharopolyspora antimicrobica</name>
    <dbReference type="NCBI Taxonomy" id="455193"/>
    <lineage>
        <taxon>Bacteria</taxon>
        <taxon>Bacillati</taxon>
        <taxon>Actinomycetota</taxon>
        <taxon>Actinomycetes</taxon>
        <taxon>Pseudonocardiales</taxon>
        <taxon>Pseudonocardiaceae</taxon>
        <taxon>Saccharopolyspora</taxon>
    </lineage>
</organism>
<keyword evidence="5" id="KW-1185">Reference proteome</keyword>
<name>A0A1I4T1J8_9PSEU</name>
<evidence type="ECO:0000313" key="5">
    <source>
        <dbReference type="Proteomes" id="UP000270697"/>
    </source>
</evidence>
<dbReference type="InterPro" id="IPR037914">
    <property type="entry name" value="SpoVT-AbrB_sf"/>
</dbReference>
<accession>A0A1I4T1J8</accession>
<dbReference type="GO" id="GO:0003677">
    <property type="term" value="F:DNA binding"/>
    <property type="evidence" value="ECO:0007669"/>
    <property type="project" value="InterPro"/>
</dbReference>
<dbReference type="AlphaFoldDB" id="A0A1I4T1J8"/>
<reference evidence="3 4" key="1">
    <citation type="submission" date="2016-10" db="EMBL/GenBank/DDBJ databases">
        <authorList>
            <person name="de Groot N.N."/>
        </authorList>
    </citation>
    <scope>NUCLEOTIDE SEQUENCE [LARGE SCALE GENOMIC DNA]</scope>
    <source>
        <strain evidence="3 4">CPCC 201259</strain>
    </source>
</reference>
<gene>
    <name evidence="2" type="ORF">ATL45_4271</name>
    <name evidence="3" type="ORF">SAMN05421805_1011233</name>
</gene>
<dbReference type="Proteomes" id="UP000199398">
    <property type="component" value="Unassembled WGS sequence"/>
</dbReference>
<dbReference type="SMART" id="SM00966">
    <property type="entry name" value="SpoVT_AbrB"/>
    <property type="match status" value="1"/>
</dbReference>
<protein>
    <recommendedName>
        <fullName evidence="1">SpoVT-AbrB domain-containing protein</fullName>
    </recommendedName>
</protein>
<sequence length="78" mass="8155">MAGTSISLVRHAECTEITADGEMRITLPRAIMRAAGIEPGMPLVAYEDDGQIVVEMRPAVLPGAPVAEALLGKPAVVE</sequence>
<dbReference type="InterPro" id="IPR007159">
    <property type="entry name" value="SpoVT-AbrB_dom"/>
</dbReference>
<evidence type="ECO:0000313" key="2">
    <source>
        <dbReference type="EMBL" id="RKT85915.1"/>
    </source>
</evidence>
<dbReference type="EMBL" id="FOUP01000001">
    <property type="protein sequence ID" value="SFM70487.1"/>
    <property type="molecule type" value="Genomic_DNA"/>
</dbReference>
<dbReference type="SUPFAM" id="SSF89447">
    <property type="entry name" value="AbrB/MazE/MraZ-like"/>
    <property type="match status" value="1"/>
</dbReference>
<reference evidence="2 5" key="2">
    <citation type="submission" date="2018-10" db="EMBL/GenBank/DDBJ databases">
        <title>Sequencing the genomes of 1000 actinobacteria strains.</title>
        <authorList>
            <person name="Klenk H.-P."/>
        </authorList>
    </citation>
    <scope>NUCLEOTIDE SEQUENCE [LARGE SCALE GENOMIC DNA]</scope>
    <source>
        <strain evidence="2 5">DSM 45119</strain>
    </source>
</reference>
<evidence type="ECO:0000259" key="1">
    <source>
        <dbReference type="SMART" id="SM00966"/>
    </source>
</evidence>
<dbReference type="Proteomes" id="UP000270697">
    <property type="component" value="Unassembled WGS sequence"/>
</dbReference>
<evidence type="ECO:0000313" key="3">
    <source>
        <dbReference type="EMBL" id="SFM70487.1"/>
    </source>
</evidence>
<dbReference type="Gene3D" id="2.10.260.10">
    <property type="match status" value="1"/>
</dbReference>